<dbReference type="Gene3D" id="3.30.70.360">
    <property type="match status" value="1"/>
</dbReference>
<feature type="binding site" evidence="3">
    <location>
        <position position="93"/>
    </location>
    <ligand>
        <name>Zn(2+)</name>
        <dbReference type="ChEBI" id="CHEBI:29105"/>
        <label>2</label>
    </ligand>
</feature>
<feature type="binding site" evidence="3">
    <location>
        <position position="191"/>
    </location>
    <ligand>
        <name>Zn(2+)</name>
        <dbReference type="ChEBI" id="CHEBI:29105"/>
        <label>1</label>
    </ligand>
</feature>
<dbReference type="EMBL" id="CP004354">
    <property type="protein sequence ID" value="AGG65492.1"/>
    <property type="molecule type" value="Genomic_DNA"/>
</dbReference>
<dbReference type="AlphaFoldDB" id="M1UR98"/>
<dbReference type="SUPFAM" id="SSF53187">
    <property type="entry name" value="Zn-dependent exopeptidases"/>
    <property type="match status" value="1"/>
</dbReference>
<dbReference type="HOGENOM" id="CLU_024588_6_0_11"/>
<name>M1UR98_9CORY</name>
<comment type="cofactor">
    <cofactor evidence="3">
        <name>Zn(2+)</name>
        <dbReference type="ChEBI" id="CHEBI:29105"/>
    </cofactor>
    <text evidence="3">Binds 2 Zn(2+) ions per subunit.</text>
</comment>
<keyword evidence="5" id="KW-1185">Reference proteome</keyword>
<dbReference type="PIRSF" id="PIRSF001235">
    <property type="entry name" value="Amidase_carbamoylase"/>
    <property type="match status" value="1"/>
</dbReference>
<keyword evidence="2" id="KW-0378">Hydrolase</keyword>
<accession>M1UR98</accession>
<dbReference type="CDD" id="cd03884">
    <property type="entry name" value="M20_bAS"/>
    <property type="match status" value="1"/>
</dbReference>
<keyword evidence="3" id="KW-0862">Zinc</keyword>
<dbReference type="Proteomes" id="UP000011760">
    <property type="component" value="Chromosome"/>
</dbReference>
<dbReference type="SUPFAM" id="SSF55031">
    <property type="entry name" value="Bacterial exopeptidase dimerisation domain"/>
    <property type="match status" value="1"/>
</dbReference>
<dbReference type="Pfam" id="PF01546">
    <property type="entry name" value="Peptidase_M20"/>
    <property type="match status" value="1"/>
</dbReference>
<evidence type="ECO:0000313" key="5">
    <source>
        <dbReference type="Proteomes" id="UP000011760"/>
    </source>
</evidence>
<feature type="binding site" evidence="3">
    <location>
        <position position="384"/>
    </location>
    <ligand>
        <name>Zn(2+)</name>
        <dbReference type="ChEBI" id="CHEBI:29105"/>
        <label>2</label>
    </ligand>
</feature>
<organism evidence="4 5">
    <name type="scientific">Corynebacterium callunae DSM 20147</name>
    <dbReference type="NCBI Taxonomy" id="1121353"/>
    <lineage>
        <taxon>Bacteria</taxon>
        <taxon>Bacillati</taxon>
        <taxon>Actinomycetota</taxon>
        <taxon>Actinomycetes</taxon>
        <taxon>Mycobacteriales</taxon>
        <taxon>Corynebacteriaceae</taxon>
        <taxon>Corynebacterium</taxon>
    </lineage>
</organism>
<dbReference type="PANTHER" id="PTHR32494:SF5">
    <property type="entry name" value="ALLANTOATE AMIDOHYDROLASE"/>
    <property type="match status" value="1"/>
</dbReference>
<gene>
    <name evidence="4" type="ORF">H924_00140</name>
</gene>
<dbReference type="NCBIfam" id="TIGR01879">
    <property type="entry name" value="hydantase"/>
    <property type="match status" value="1"/>
</dbReference>
<feature type="binding site" evidence="3">
    <location>
        <position position="82"/>
    </location>
    <ligand>
        <name>Zn(2+)</name>
        <dbReference type="ChEBI" id="CHEBI:29105"/>
        <label>1</label>
    </ligand>
</feature>
<dbReference type="GO" id="GO:0016813">
    <property type="term" value="F:hydrolase activity, acting on carbon-nitrogen (but not peptide) bonds, in linear amidines"/>
    <property type="evidence" value="ECO:0007669"/>
    <property type="project" value="InterPro"/>
</dbReference>
<dbReference type="InterPro" id="IPR010158">
    <property type="entry name" value="Amidase_Cbmase"/>
</dbReference>
<dbReference type="STRING" id="1121353.H924_00140"/>
<dbReference type="KEGG" id="ccn:H924_00140"/>
<reference evidence="4 5" key="1">
    <citation type="submission" date="2013-02" db="EMBL/GenBank/DDBJ databases">
        <title>The complete genome sequence of Corynebacterium callunae DSM 20147.</title>
        <authorList>
            <person name="Ruckert C."/>
            <person name="Albersmeier A."/>
            <person name="Kalinowski J."/>
        </authorList>
    </citation>
    <scope>NUCLEOTIDE SEQUENCE [LARGE SCALE GENOMIC DNA]</scope>
    <source>
        <strain evidence="4 5">DSM 20147</strain>
    </source>
</reference>
<dbReference type="PANTHER" id="PTHR32494">
    <property type="entry name" value="ALLANTOATE DEIMINASE-RELATED"/>
    <property type="match status" value="1"/>
</dbReference>
<feature type="binding site" evidence="3">
    <location>
        <position position="132"/>
    </location>
    <ligand>
        <name>Zn(2+)</name>
        <dbReference type="ChEBI" id="CHEBI:29105"/>
        <label>2</label>
    </ligand>
</feature>
<dbReference type="InterPro" id="IPR036264">
    <property type="entry name" value="Bact_exopeptidase_dim_dom"/>
</dbReference>
<dbReference type="eggNOG" id="COG0624">
    <property type="taxonomic scope" value="Bacteria"/>
</dbReference>
<dbReference type="InterPro" id="IPR002933">
    <property type="entry name" value="Peptidase_M20"/>
</dbReference>
<feature type="binding site" evidence="3">
    <location>
        <position position="93"/>
    </location>
    <ligand>
        <name>Zn(2+)</name>
        <dbReference type="ChEBI" id="CHEBI:29105"/>
        <label>1</label>
    </ligand>
</feature>
<proteinExistence type="inferred from homology"/>
<sequence length="429" mass="47256">MTISLTPEQLFLEDFHDTYQFGATPANGVDRQAGTREHGEIRDWFTKKAQAAGMEVRVDSVGNVFALYTWNPEADYALLGSHLDSQPLGGRFDGCYGVIAALHAAQQLNEEVLAGKVEPKHNICVVDWFNEEGARFQPSIMGSSVYAGFMDEKKILDTKDAKGIKVRDALEEIGYLGTDKAPIPVAYAEIHIEQGRLLERHEIEIGAVTQSWYTQKLLVTVNGEQSHTGATYMADRHDALTAAAEIVLMTEAVVEGFPGEEIVTSVGQLTVEPNSPIVVPRQVDMVIDLRAHLRSQVEEARATLLSQFKDLEKRRGLTVLAQDFDIRDHQYYPLDGIELTEKAAAEAGRSCMRIETMAGHDSVPLNRIVPTVMVFVPSVDGVSHCEREFSRDEDLVAGLKVLKEIAFQLVGGSLDADEAKVDSALDAMK</sequence>
<dbReference type="GO" id="GO:0046872">
    <property type="term" value="F:metal ion binding"/>
    <property type="evidence" value="ECO:0007669"/>
    <property type="project" value="UniProtKB-KW"/>
</dbReference>
<dbReference type="PATRIC" id="fig|1121353.3.peg.31"/>
<comment type="similarity">
    <text evidence="1">Belongs to the peptidase M20 family.</text>
</comment>
<protein>
    <submittedName>
        <fullName evidence="4">Amidase</fullName>
    </submittedName>
</protein>
<evidence type="ECO:0000256" key="2">
    <source>
        <dbReference type="ARBA" id="ARBA00022801"/>
    </source>
</evidence>
<evidence type="ECO:0000256" key="1">
    <source>
        <dbReference type="ARBA" id="ARBA00006153"/>
    </source>
</evidence>
<dbReference type="RefSeq" id="WP_015649949.1">
    <property type="nucleotide sequence ID" value="NC_020506.1"/>
</dbReference>
<keyword evidence="3" id="KW-0479">Metal-binding</keyword>
<dbReference type="Gene3D" id="3.40.630.10">
    <property type="entry name" value="Zn peptidases"/>
    <property type="match status" value="1"/>
</dbReference>
<evidence type="ECO:0000313" key="4">
    <source>
        <dbReference type="EMBL" id="AGG65492.1"/>
    </source>
</evidence>
<dbReference type="OrthoDB" id="9808195at2"/>
<evidence type="ECO:0000256" key="3">
    <source>
        <dbReference type="PIRSR" id="PIRSR001235-1"/>
    </source>
</evidence>